<dbReference type="EMBL" id="JARQZJ010000043">
    <property type="protein sequence ID" value="KAK9877761.1"/>
    <property type="molecule type" value="Genomic_DNA"/>
</dbReference>
<comment type="caution">
    <text evidence="1">The sequence shown here is derived from an EMBL/GenBank/DDBJ whole genome shotgun (WGS) entry which is preliminary data.</text>
</comment>
<dbReference type="AlphaFoldDB" id="A0AAW1UAM7"/>
<gene>
    <name evidence="1" type="ORF">WA026_019441</name>
</gene>
<dbReference type="Proteomes" id="UP001431783">
    <property type="component" value="Unassembled WGS sequence"/>
</dbReference>
<evidence type="ECO:0000313" key="2">
    <source>
        <dbReference type="Proteomes" id="UP001431783"/>
    </source>
</evidence>
<name>A0AAW1UAM7_9CUCU</name>
<keyword evidence="2" id="KW-1185">Reference proteome</keyword>
<organism evidence="1 2">
    <name type="scientific">Henosepilachna vigintioctopunctata</name>
    <dbReference type="NCBI Taxonomy" id="420089"/>
    <lineage>
        <taxon>Eukaryota</taxon>
        <taxon>Metazoa</taxon>
        <taxon>Ecdysozoa</taxon>
        <taxon>Arthropoda</taxon>
        <taxon>Hexapoda</taxon>
        <taxon>Insecta</taxon>
        <taxon>Pterygota</taxon>
        <taxon>Neoptera</taxon>
        <taxon>Endopterygota</taxon>
        <taxon>Coleoptera</taxon>
        <taxon>Polyphaga</taxon>
        <taxon>Cucujiformia</taxon>
        <taxon>Coccinelloidea</taxon>
        <taxon>Coccinellidae</taxon>
        <taxon>Epilachninae</taxon>
        <taxon>Epilachnini</taxon>
        <taxon>Henosepilachna</taxon>
    </lineage>
</organism>
<reference evidence="1 2" key="1">
    <citation type="submission" date="2023-03" db="EMBL/GenBank/DDBJ databases">
        <title>Genome insight into feeding habits of ladybird beetles.</title>
        <authorList>
            <person name="Li H.-S."/>
            <person name="Huang Y.-H."/>
            <person name="Pang H."/>
        </authorList>
    </citation>
    <scope>NUCLEOTIDE SEQUENCE [LARGE SCALE GENOMIC DNA]</scope>
    <source>
        <strain evidence="1">SYSU_2023b</strain>
        <tissue evidence="1">Whole body</tissue>
    </source>
</reference>
<protein>
    <submittedName>
        <fullName evidence="1">Uncharacterized protein</fullName>
    </submittedName>
</protein>
<accession>A0AAW1UAM7</accession>
<proteinExistence type="predicted"/>
<sequence length="141" mass="15853">MKIPPLHGLNGMIYTDEEKVEEIANQLKNQCRSSYVRADLDVIEQVNREMRIFMNEETDEEIRNTNIEEVTNIIKGSGKRKALGPDGIPSIAVTELPPNAKKILENIINGTLKLEHFPNEWKEADAIAIPKPGKARNFTSG</sequence>
<evidence type="ECO:0000313" key="1">
    <source>
        <dbReference type="EMBL" id="KAK9877761.1"/>
    </source>
</evidence>